<dbReference type="GO" id="GO:0009063">
    <property type="term" value="P:amino acid catabolic process"/>
    <property type="evidence" value="ECO:0007669"/>
    <property type="project" value="InterPro"/>
</dbReference>
<keyword evidence="3 5" id="KW-0413">Isomerase</keyword>
<evidence type="ECO:0000259" key="4">
    <source>
        <dbReference type="SMART" id="SM00922"/>
    </source>
</evidence>
<evidence type="ECO:0000256" key="1">
    <source>
        <dbReference type="ARBA" id="ARBA00008031"/>
    </source>
</evidence>
<dbReference type="InterPro" id="IPR013341">
    <property type="entry name" value="Mandelate_racemase_N_dom"/>
</dbReference>
<dbReference type="InterPro" id="IPR029017">
    <property type="entry name" value="Enolase-like_N"/>
</dbReference>
<dbReference type="InterPro" id="IPR013342">
    <property type="entry name" value="Mandelate_racemase_C"/>
</dbReference>
<dbReference type="InterPro" id="IPR036849">
    <property type="entry name" value="Enolase-like_C_sf"/>
</dbReference>
<dbReference type="SFLD" id="SFLDG00180">
    <property type="entry name" value="muconate_cycloisomerase"/>
    <property type="match status" value="1"/>
</dbReference>
<dbReference type="GO" id="GO:0046872">
    <property type="term" value="F:metal ion binding"/>
    <property type="evidence" value="ECO:0007669"/>
    <property type="project" value="UniProtKB-KW"/>
</dbReference>
<organism evidence="5 6">
    <name type="scientific">Saccharopolyspora phatthalungensis</name>
    <dbReference type="NCBI Taxonomy" id="664693"/>
    <lineage>
        <taxon>Bacteria</taxon>
        <taxon>Bacillati</taxon>
        <taxon>Actinomycetota</taxon>
        <taxon>Actinomycetes</taxon>
        <taxon>Pseudonocardiales</taxon>
        <taxon>Pseudonocardiaceae</taxon>
        <taxon>Saccharopolyspora</taxon>
    </lineage>
</organism>
<dbReference type="Gene3D" id="3.30.390.10">
    <property type="entry name" value="Enolase-like, N-terminal domain"/>
    <property type="match status" value="1"/>
</dbReference>
<dbReference type="GO" id="GO:0016854">
    <property type="term" value="F:racemase and epimerase activity"/>
    <property type="evidence" value="ECO:0007669"/>
    <property type="project" value="UniProtKB-ARBA"/>
</dbReference>
<dbReference type="Pfam" id="PF13378">
    <property type="entry name" value="MR_MLE_C"/>
    <property type="match status" value="1"/>
</dbReference>
<dbReference type="Gene3D" id="3.20.20.120">
    <property type="entry name" value="Enolase-like C-terminal domain"/>
    <property type="match status" value="1"/>
</dbReference>
<comment type="caution">
    <text evidence="5">The sequence shown here is derived from an EMBL/GenBank/DDBJ whole genome shotgun (WGS) entry which is preliminary data.</text>
</comment>
<reference evidence="5 6" key="1">
    <citation type="submission" date="2020-08" db="EMBL/GenBank/DDBJ databases">
        <title>Sequencing the genomes of 1000 actinobacteria strains.</title>
        <authorList>
            <person name="Klenk H.-P."/>
        </authorList>
    </citation>
    <scope>NUCLEOTIDE SEQUENCE [LARGE SCALE GENOMIC DNA]</scope>
    <source>
        <strain evidence="5 6">DSM 45584</strain>
    </source>
</reference>
<dbReference type="SFLD" id="SFLDS00001">
    <property type="entry name" value="Enolase"/>
    <property type="match status" value="1"/>
</dbReference>
<dbReference type="InterPro" id="IPR029065">
    <property type="entry name" value="Enolase_C-like"/>
</dbReference>
<gene>
    <name evidence="5" type="ORF">BJ970_006217</name>
</gene>
<dbReference type="AlphaFoldDB" id="A0A840QID5"/>
<dbReference type="SUPFAM" id="SSF54826">
    <property type="entry name" value="Enolase N-terminal domain-like"/>
    <property type="match status" value="1"/>
</dbReference>
<proteinExistence type="inferred from homology"/>
<dbReference type="EMBL" id="JACHIW010000002">
    <property type="protein sequence ID" value="MBB5158618.1"/>
    <property type="molecule type" value="Genomic_DNA"/>
</dbReference>
<evidence type="ECO:0000313" key="5">
    <source>
        <dbReference type="EMBL" id="MBB5158618.1"/>
    </source>
</evidence>
<name>A0A840QID5_9PSEU</name>
<accession>A0A840QID5</accession>
<dbReference type="Pfam" id="PF02746">
    <property type="entry name" value="MR_MLE_N"/>
    <property type="match status" value="1"/>
</dbReference>
<comment type="similarity">
    <text evidence="1">Belongs to the mandelate racemase/muconate lactonizing enzyme family.</text>
</comment>
<dbReference type="SFLD" id="SFLDF00009">
    <property type="entry name" value="o-succinylbenzoate_synthase"/>
    <property type="match status" value="1"/>
</dbReference>
<keyword evidence="2" id="KW-0479">Metal-binding</keyword>
<keyword evidence="6" id="KW-1185">Reference proteome</keyword>
<sequence>MSPKIVGFDVWHVPVRLRRGHVMSFGTAVTADLIVVRAAADDGTSGWGEVTLLGGPHWSEESAESVVATLTRYLLPALVGRAIHAVCGLVDAHAGIRRNRFAKAAVDIALADLRARVLGIPLGALWGGHRPEPVPLSWSLAGGTVEQDIAEAAERQAAGIGIFKIKAGALPLRAELARITAIREALGPDVSLRIDANQGWTRAQAGSALPVLEQLDIAFVEQPVAADDMAGMTALQAATRIPIAADESLQTLADATTLANSDAARVFVYKPAKHGSLEQARHVAAVAESSGIEGYLGCMIESSIGTAAYLAFAGSGVSLSYGCELFGPQLLVDDLVHVGVRYERGTVLPPSGPGLGIEVDADKVRALARTHHHVTGTSFD</sequence>
<protein>
    <submittedName>
        <fullName evidence="5">Muconate/chloromuconate cycloisomerase</fullName>
    </submittedName>
</protein>
<evidence type="ECO:0000313" key="6">
    <source>
        <dbReference type="Proteomes" id="UP000584374"/>
    </source>
</evidence>
<evidence type="ECO:0000256" key="2">
    <source>
        <dbReference type="ARBA" id="ARBA00022723"/>
    </source>
</evidence>
<dbReference type="PANTHER" id="PTHR48073">
    <property type="entry name" value="O-SUCCINYLBENZOATE SYNTHASE-RELATED"/>
    <property type="match status" value="1"/>
</dbReference>
<feature type="domain" description="Mandelate racemase/muconate lactonizing enzyme C-terminal" evidence="4">
    <location>
        <begin position="146"/>
        <end position="242"/>
    </location>
</feature>
<dbReference type="RefSeq" id="WP_184730498.1">
    <property type="nucleotide sequence ID" value="NZ_JACHIW010000002.1"/>
</dbReference>
<dbReference type="PANTHER" id="PTHR48073:SF2">
    <property type="entry name" value="O-SUCCINYLBENZOATE SYNTHASE"/>
    <property type="match status" value="1"/>
</dbReference>
<dbReference type="PROSITE" id="PS00909">
    <property type="entry name" value="MR_MLE_2"/>
    <property type="match status" value="1"/>
</dbReference>
<evidence type="ECO:0000256" key="3">
    <source>
        <dbReference type="ARBA" id="ARBA00023235"/>
    </source>
</evidence>
<dbReference type="InterPro" id="IPR018110">
    <property type="entry name" value="Mandel_Rmase/mucon_lact_enz_CS"/>
</dbReference>
<dbReference type="Proteomes" id="UP000584374">
    <property type="component" value="Unassembled WGS sequence"/>
</dbReference>
<dbReference type="SUPFAM" id="SSF51604">
    <property type="entry name" value="Enolase C-terminal domain-like"/>
    <property type="match status" value="1"/>
</dbReference>
<dbReference type="SMART" id="SM00922">
    <property type="entry name" value="MR_MLE"/>
    <property type="match status" value="1"/>
</dbReference>